<keyword evidence="2" id="KW-1185">Reference proteome</keyword>
<dbReference type="EMBL" id="CAJVQC010029799">
    <property type="protein sequence ID" value="CAG8743664.1"/>
    <property type="molecule type" value="Genomic_DNA"/>
</dbReference>
<evidence type="ECO:0000313" key="2">
    <source>
        <dbReference type="Proteomes" id="UP000789920"/>
    </source>
</evidence>
<sequence length="40" mass="4125">NTSKKTAGAENGTTPALRLITDAAPVISETGVRQIKQTGQ</sequence>
<accession>A0ACA9QB52</accession>
<dbReference type="Proteomes" id="UP000789920">
    <property type="component" value="Unassembled WGS sequence"/>
</dbReference>
<evidence type="ECO:0000313" key="1">
    <source>
        <dbReference type="EMBL" id="CAG8743664.1"/>
    </source>
</evidence>
<gene>
    <name evidence="1" type="ORF">RPERSI_LOCUS13418</name>
</gene>
<reference evidence="1" key="1">
    <citation type="submission" date="2021-06" db="EMBL/GenBank/DDBJ databases">
        <authorList>
            <person name="Kallberg Y."/>
            <person name="Tangrot J."/>
            <person name="Rosling A."/>
        </authorList>
    </citation>
    <scope>NUCLEOTIDE SEQUENCE</scope>
    <source>
        <strain evidence="1">MA461A</strain>
    </source>
</reference>
<proteinExistence type="predicted"/>
<organism evidence="1 2">
    <name type="scientific">Racocetra persica</name>
    <dbReference type="NCBI Taxonomy" id="160502"/>
    <lineage>
        <taxon>Eukaryota</taxon>
        <taxon>Fungi</taxon>
        <taxon>Fungi incertae sedis</taxon>
        <taxon>Mucoromycota</taxon>
        <taxon>Glomeromycotina</taxon>
        <taxon>Glomeromycetes</taxon>
        <taxon>Diversisporales</taxon>
        <taxon>Gigasporaceae</taxon>
        <taxon>Racocetra</taxon>
    </lineage>
</organism>
<feature type="non-terminal residue" evidence="1">
    <location>
        <position position="1"/>
    </location>
</feature>
<comment type="caution">
    <text evidence="1">The sequence shown here is derived from an EMBL/GenBank/DDBJ whole genome shotgun (WGS) entry which is preliminary data.</text>
</comment>
<name>A0ACA9QB52_9GLOM</name>
<protein>
    <submittedName>
        <fullName evidence="1">8638_t:CDS:1</fullName>
    </submittedName>
</protein>